<sequence>MPVAAASTSQAPLGADRQELGLGRVDGLRGALAPRGVGVVLVGDPRTARRRALLAAAAQAAADGVEACSHCGVDAALGIT</sequence>
<proteinExistence type="predicted"/>
<evidence type="ECO:0000313" key="2">
    <source>
        <dbReference type="Proteomes" id="UP000664109"/>
    </source>
</evidence>
<gene>
    <name evidence="1" type="ORF">JE024_37835</name>
</gene>
<accession>A0ABS2V403</accession>
<dbReference type="EMBL" id="JAFEJA010000002">
    <property type="protein sequence ID" value="MBM9624328.1"/>
    <property type="molecule type" value="Genomic_DNA"/>
</dbReference>
<evidence type="ECO:0000313" key="1">
    <source>
        <dbReference type="EMBL" id="MBM9624328.1"/>
    </source>
</evidence>
<keyword evidence="2" id="KW-1185">Reference proteome</keyword>
<protein>
    <submittedName>
        <fullName evidence="1">Uncharacterized protein</fullName>
    </submittedName>
</protein>
<organism evidence="1 2">
    <name type="scientific">Streptomyces zhihengii</name>
    <dbReference type="NCBI Taxonomy" id="1818004"/>
    <lineage>
        <taxon>Bacteria</taxon>
        <taxon>Bacillati</taxon>
        <taxon>Actinomycetota</taxon>
        <taxon>Actinomycetes</taxon>
        <taxon>Kitasatosporales</taxon>
        <taxon>Streptomycetaceae</taxon>
        <taxon>Streptomyces</taxon>
    </lineage>
</organism>
<reference evidence="1 2" key="1">
    <citation type="journal article" date="2016" name="Arch. Microbiol.">
        <title>Streptomyces zhihengii sp. nov., isolated from rhizospheric soil of Psammosilene tunicoides.</title>
        <authorList>
            <person name="Huang M.J."/>
            <person name="Fei J.J."/>
            <person name="Salam N."/>
            <person name="Kim C.J."/>
            <person name="Hozzein W.N."/>
            <person name="Xiao M."/>
            <person name="Huang H.Q."/>
            <person name="Li W.J."/>
        </authorList>
    </citation>
    <scope>NUCLEOTIDE SEQUENCE [LARGE SCALE GENOMIC DNA]</scope>
    <source>
        <strain evidence="1 2">YIM T102</strain>
    </source>
</reference>
<comment type="caution">
    <text evidence="1">The sequence shown here is derived from an EMBL/GenBank/DDBJ whole genome shotgun (WGS) entry which is preliminary data.</text>
</comment>
<dbReference type="Proteomes" id="UP000664109">
    <property type="component" value="Unassembled WGS sequence"/>
</dbReference>
<name>A0ABS2V403_9ACTN</name>
<dbReference type="RefSeq" id="WP_205378339.1">
    <property type="nucleotide sequence ID" value="NZ_JAFEJA010000002.1"/>
</dbReference>